<gene>
    <name evidence="1" type="ORF">LTR09_008163</name>
</gene>
<protein>
    <submittedName>
        <fullName evidence="1">Uncharacterized protein</fullName>
    </submittedName>
</protein>
<keyword evidence="2" id="KW-1185">Reference proteome</keyword>
<dbReference type="EMBL" id="JAWDJX010000031">
    <property type="protein sequence ID" value="KAK3050524.1"/>
    <property type="molecule type" value="Genomic_DNA"/>
</dbReference>
<accession>A0AAJ0DHY5</accession>
<sequence length="341" mass="38874">MAGNFAMISFLDHLRIFRLFIEHSQMDLELDGQPKELTDIPIWWPACPNEDVLNLVLRNQVTLDPANAIVPLVDMSITKQAPFKYAHYCPQDPGVLMRMYGLSWDDSGIAELSSETKTHLLHVATIRWHEELAHPSRRLARWKSFARYMLRAGTDPTAELALHTPLTRLLGVGDSPPHYIRHDWDGIKGLQEVLQEWTSILSSLQVDMMRYAEVDLQSWKTLDIAAETRRVAVQTSHPIYDQFIVDSLCISDLPRDWSISVRRVPVLSIWTEARIPGAWPQETKLRPGIVRVSDEVDLRTKGYHEARTVDLFSAPLAIRNLIDCTGRTVASETHASRKAKL</sequence>
<comment type="caution">
    <text evidence="1">The sequence shown here is derived from an EMBL/GenBank/DDBJ whole genome shotgun (WGS) entry which is preliminary data.</text>
</comment>
<proteinExistence type="predicted"/>
<name>A0AAJ0DHY5_9PEZI</name>
<evidence type="ECO:0000313" key="2">
    <source>
        <dbReference type="Proteomes" id="UP001271007"/>
    </source>
</evidence>
<reference evidence="1" key="1">
    <citation type="submission" date="2023-04" db="EMBL/GenBank/DDBJ databases">
        <title>Black Yeasts Isolated from many extreme environments.</title>
        <authorList>
            <person name="Coleine C."/>
            <person name="Stajich J.E."/>
            <person name="Selbmann L."/>
        </authorList>
    </citation>
    <scope>NUCLEOTIDE SEQUENCE</scope>
    <source>
        <strain evidence="1">CCFEE 5312</strain>
    </source>
</reference>
<dbReference type="AlphaFoldDB" id="A0AAJ0DHY5"/>
<organism evidence="1 2">
    <name type="scientific">Extremus antarcticus</name>
    <dbReference type="NCBI Taxonomy" id="702011"/>
    <lineage>
        <taxon>Eukaryota</taxon>
        <taxon>Fungi</taxon>
        <taxon>Dikarya</taxon>
        <taxon>Ascomycota</taxon>
        <taxon>Pezizomycotina</taxon>
        <taxon>Dothideomycetes</taxon>
        <taxon>Dothideomycetidae</taxon>
        <taxon>Mycosphaerellales</taxon>
        <taxon>Extremaceae</taxon>
        <taxon>Extremus</taxon>
    </lineage>
</organism>
<evidence type="ECO:0000313" key="1">
    <source>
        <dbReference type="EMBL" id="KAK3050524.1"/>
    </source>
</evidence>
<dbReference type="Proteomes" id="UP001271007">
    <property type="component" value="Unassembled WGS sequence"/>
</dbReference>